<gene>
    <name evidence="3" type="ORF">UFOPK2786_00498</name>
</gene>
<dbReference type="InterPro" id="IPR011434">
    <property type="entry name" value="Ltp-like_HTH"/>
</dbReference>
<name>A0A6J6SMG6_9ZZZZ</name>
<dbReference type="EMBL" id="CAEZYW010000054">
    <property type="protein sequence ID" value="CAB4736111.1"/>
    <property type="molecule type" value="Genomic_DNA"/>
</dbReference>
<keyword evidence="1" id="KW-0812">Transmembrane</keyword>
<keyword evidence="1" id="KW-1133">Transmembrane helix</keyword>
<dbReference type="Pfam" id="PF07553">
    <property type="entry name" value="Lipoprotein_Ltp"/>
    <property type="match status" value="2"/>
</dbReference>
<reference evidence="3" key="1">
    <citation type="submission" date="2020-05" db="EMBL/GenBank/DDBJ databases">
        <authorList>
            <person name="Chiriac C."/>
            <person name="Salcher M."/>
            <person name="Ghai R."/>
            <person name="Kavagutti S V."/>
        </authorList>
    </citation>
    <scope>NUCLEOTIDE SEQUENCE</scope>
</reference>
<dbReference type="Gene3D" id="1.10.10.10">
    <property type="entry name" value="Winged helix-like DNA-binding domain superfamily/Winged helix DNA-binding domain"/>
    <property type="match status" value="2"/>
</dbReference>
<dbReference type="InterPro" id="IPR036388">
    <property type="entry name" value="WH-like_DNA-bd_sf"/>
</dbReference>
<feature type="domain" description="Putative host cell surface-exposed lipoprotein Ltp-like HTH region" evidence="2">
    <location>
        <begin position="137"/>
        <end position="178"/>
    </location>
</feature>
<evidence type="ECO:0000256" key="1">
    <source>
        <dbReference type="SAM" id="Phobius"/>
    </source>
</evidence>
<feature type="transmembrane region" description="Helical" evidence="1">
    <location>
        <begin position="20"/>
        <end position="43"/>
    </location>
</feature>
<proteinExistence type="predicted"/>
<feature type="domain" description="Putative host cell surface-exposed lipoprotein Ltp-like HTH region" evidence="2">
    <location>
        <begin position="182"/>
        <end position="225"/>
    </location>
</feature>
<feature type="transmembrane region" description="Helical" evidence="1">
    <location>
        <begin position="55"/>
        <end position="78"/>
    </location>
</feature>
<dbReference type="AlphaFoldDB" id="A0A6J6SMG6"/>
<keyword evidence="1" id="KW-0472">Membrane</keyword>
<evidence type="ECO:0000313" key="3">
    <source>
        <dbReference type="EMBL" id="CAB4736111.1"/>
    </source>
</evidence>
<evidence type="ECO:0000259" key="2">
    <source>
        <dbReference type="Pfam" id="PF07553"/>
    </source>
</evidence>
<organism evidence="3">
    <name type="scientific">freshwater metagenome</name>
    <dbReference type="NCBI Taxonomy" id="449393"/>
    <lineage>
        <taxon>unclassified sequences</taxon>
        <taxon>metagenomes</taxon>
        <taxon>ecological metagenomes</taxon>
    </lineage>
</organism>
<accession>A0A6J6SMG6</accession>
<sequence length="228" mass="23253">MSTDQSNGLPARTPGIVTAAFVLSVLGFVCGLPALIGLILGIAGRPKAKAAGSGVGLATAAIVIGAGWLLLFVVVGVVSTTSNGSSSGSSTSAIVATDAPSQAPMSQAPAVVEPAEPAVAEPTMAPEPESMPETVSQSNARESALSYVNYSAFSRTGLIKQLEYEGFSRSDATYGTDALNADWNEQAALSAQSYLDYSSFSRSGLIDQLIYEGFTKSEATYGVNAVGL</sequence>
<protein>
    <submittedName>
        <fullName evidence="3">Unannotated protein</fullName>
    </submittedName>
</protein>